<accession>A0A4Y2CSS0</accession>
<evidence type="ECO:0000313" key="1">
    <source>
        <dbReference type="EMBL" id="GBM06857.1"/>
    </source>
</evidence>
<organism evidence="1 2">
    <name type="scientific">Araneus ventricosus</name>
    <name type="common">Orbweaver spider</name>
    <name type="synonym">Epeira ventricosa</name>
    <dbReference type="NCBI Taxonomy" id="182803"/>
    <lineage>
        <taxon>Eukaryota</taxon>
        <taxon>Metazoa</taxon>
        <taxon>Ecdysozoa</taxon>
        <taxon>Arthropoda</taxon>
        <taxon>Chelicerata</taxon>
        <taxon>Arachnida</taxon>
        <taxon>Araneae</taxon>
        <taxon>Araneomorphae</taxon>
        <taxon>Entelegynae</taxon>
        <taxon>Araneoidea</taxon>
        <taxon>Araneidae</taxon>
        <taxon>Araneus</taxon>
    </lineage>
</organism>
<dbReference type="EMBL" id="BGPR01000234">
    <property type="protein sequence ID" value="GBM06857.1"/>
    <property type="molecule type" value="Genomic_DNA"/>
</dbReference>
<keyword evidence="2" id="KW-1185">Reference proteome</keyword>
<name>A0A4Y2CSS0_ARAVE</name>
<dbReference type="OrthoDB" id="8058698at2759"/>
<protein>
    <submittedName>
        <fullName evidence="1">Uncharacterized protein</fullName>
    </submittedName>
</protein>
<reference evidence="1 2" key="1">
    <citation type="journal article" date="2019" name="Sci. Rep.">
        <title>Orb-weaving spider Araneus ventricosus genome elucidates the spidroin gene catalogue.</title>
        <authorList>
            <person name="Kono N."/>
            <person name="Nakamura H."/>
            <person name="Ohtoshi R."/>
            <person name="Moran D.A.P."/>
            <person name="Shinohara A."/>
            <person name="Yoshida Y."/>
            <person name="Fujiwara M."/>
            <person name="Mori M."/>
            <person name="Tomita M."/>
            <person name="Arakawa K."/>
        </authorList>
    </citation>
    <scope>NUCLEOTIDE SEQUENCE [LARGE SCALE GENOMIC DNA]</scope>
</reference>
<sequence length="110" mass="12027">MSFETPCILDIEFGLGSFAVIAAVRTPTLPTTDSWLAPKSSLFTSFLPLGRTASDGGIRFVAMECDRYGISDRVAASFASAVLQDTGIVREGEASHVEDRNKIRRQRKML</sequence>
<proteinExistence type="predicted"/>
<comment type="caution">
    <text evidence="1">The sequence shown here is derived from an EMBL/GenBank/DDBJ whole genome shotgun (WGS) entry which is preliminary data.</text>
</comment>
<gene>
    <name evidence="1" type="ORF">AVEN_173610_1</name>
</gene>
<dbReference type="Proteomes" id="UP000499080">
    <property type="component" value="Unassembled WGS sequence"/>
</dbReference>
<evidence type="ECO:0000313" key="2">
    <source>
        <dbReference type="Proteomes" id="UP000499080"/>
    </source>
</evidence>
<dbReference type="AlphaFoldDB" id="A0A4Y2CSS0"/>